<evidence type="ECO:0000256" key="4">
    <source>
        <dbReference type="ARBA" id="ARBA00023004"/>
    </source>
</evidence>
<evidence type="ECO:0000256" key="3">
    <source>
        <dbReference type="ARBA" id="ARBA00022737"/>
    </source>
</evidence>
<dbReference type="InterPro" id="IPR009056">
    <property type="entry name" value="Cyt_c-like_dom"/>
</dbReference>
<evidence type="ECO:0000259" key="6">
    <source>
        <dbReference type="PROSITE" id="PS51007"/>
    </source>
</evidence>
<dbReference type="InterPro" id="IPR011050">
    <property type="entry name" value="Pectin_lyase_fold/virulence"/>
</dbReference>
<dbReference type="RefSeq" id="WP_044840419.1">
    <property type="nucleotide sequence ID" value="NZ_CP059733.1"/>
</dbReference>
<dbReference type="PANTHER" id="PTHR22990:SF15">
    <property type="entry name" value="F-BOX ONLY PROTEIN 10"/>
    <property type="match status" value="1"/>
</dbReference>
<evidence type="ECO:0000256" key="2">
    <source>
        <dbReference type="ARBA" id="ARBA00022723"/>
    </source>
</evidence>
<evidence type="ECO:0000256" key="5">
    <source>
        <dbReference type="PROSITE-ProRule" id="PRU00433"/>
    </source>
</evidence>
<dbReference type="AlphaFoldDB" id="A0AAE9Z548"/>
<dbReference type="PANTHER" id="PTHR22990">
    <property type="entry name" value="F-BOX ONLY PROTEIN"/>
    <property type="match status" value="1"/>
</dbReference>
<organism evidence="7 8">
    <name type="scientific">Thalassomonas viridans</name>
    <dbReference type="NCBI Taxonomy" id="137584"/>
    <lineage>
        <taxon>Bacteria</taxon>
        <taxon>Pseudomonadati</taxon>
        <taxon>Pseudomonadota</taxon>
        <taxon>Gammaproteobacteria</taxon>
        <taxon>Alteromonadales</taxon>
        <taxon>Colwelliaceae</taxon>
        <taxon>Thalassomonas</taxon>
    </lineage>
</organism>
<dbReference type="EMBL" id="CP059733">
    <property type="protein sequence ID" value="WDE06260.1"/>
    <property type="molecule type" value="Genomic_DNA"/>
</dbReference>
<dbReference type="SMART" id="SM00710">
    <property type="entry name" value="PbH1"/>
    <property type="match status" value="7"/>
</dbReference>
<feature type="domain" description="Cytochrome c" evidence="6">
    <location>
        <begin position="430"/>
        <end position="511"/>
    </location>
</feature>
<evidence type="ECO:0000313" key="7">
    <source>
        <dbReference type="EMBL" id="WDE06260.1"/>
    </source>
</evidence>
<keyword evidence="8" id="KW-1185">Reference proteome</keyword>
<dbReference type="Proteomes" id="UP000032352">
    <property type="component" value="Chromosome"/>
</dbReference>
<keyword evidence="1 5" id="KW-0349">Heme</keyword>
<dbReference type="KEGG" id="tvd:SG34_004860"/>
<proteinExistence type="predicted"/>
<protein>
    <submittedName>
        <fullName evidence="7">Right-handed parallel beta-helix repeat-containing protein</fullName>
    </submittedName>
</protein>
<dbReference type="InterPro" id="IPR051550">
    <property type="entry name" value="SCF-Subunits/Alg-Epimerases"/>
</dbReference>
<dbReference type="PROSITE" id="PS51007">
    <property type="entry name" value="CYTC"/>
    <property type="match status" value="1"/>
</dbReference>
<keyword evidence="2 5" id="KW-0479">Metal-binding</keyword>
<gene>
    <name evidence="7" type="ORF">SG34_004860</name>
</gene>
<dbReference type="InterPro" id="IPR036909">
    <property type="entry name" value="Cyt_c-like_dom_sf"/>
</dbReference>
<keyword evidence="4 5" id="KW-0408">Iron</keyword>
<dbReference type="InterPro" id="IPR039448">
    <property type="entry name" value="Beta_helix"/>
</dbReference>
<sequence length="512" mass="55643">MKIRQSFTTLIIALAFTAGIVFAKYLDSSGQSSRPAVAGASEGVSYTGHLQAGIETDGGKSTKASAVSRRVTEGKTRVVKDGDTIMAAVQAAKPGDTIQVFPGNYHETVYIDKDDIRLIGVIEQGERATLDGREQLNDAILYSGNNIVVENLKITRYKGNGIMGQAGNNFEIRNNIIVDTGVYGIFPQLGKNGIVEFNVVSGIEDAAIYVGMSDNIHVAHNDVFDSVAGIEIENSRHAIVENNYVHNNTGGILAFITPGLPIKTTYDVIIRNNFVIGNNHKNFGAPGSTVSGIPAGTGILIMAADEVIVEGNIISDNKTAGIIITDHENAANITADPESDPSPDKVMLLDNTMINNGYDTLDEVKMLMLTEFKQGHPDIVRVGESRDSCIVNPERYFTLGVGKWRRCDFTHTSAIDTYLLDEPVPARDIDPSERGKVVYLGICSGCHTYTGRMIGPPVEIIQALYMDNPQGLADWIEQPTKKREDYPPMPPQNYLDKETRLAVAKYMLSATN</sequence>
<dbReference type="InterPro" id="IPR012334">
    <property type="entry name" value="Pectin_lyas_fold"/>
</dbReference>
<reference evidence="7 8" key="2">
    <citation type="journal article" date="2022" name="Mar. Drugs">
        <title>Bioassay-Guided Fractionation Leads to the Detection of Cholic Acid Generated by the Rare Thalassomonas sp.</title>
        <authorList>
            <person name="Pheiffer F."/>
            <person name="Schneider Y.K."/>
            <person name="Hansen E.H."/>
            <person name="Andersen J.H."/>
            <person name="Isaksson J."/>
            <person name="Busche T."/>
            <person name="R C."/>
            <person name="Kalinowski J."/>
            <person name="Zyl L.V."/>
            <person name="Trindade M."/>
        </authorList>
    </citation>
    <scope>NUCLEOTIDE SEQUENCE [LARGE SCALE GENOMIC DNA]</scope>
    <source>
        <strain evidence="7 8">XOM25</strain>
    </source>
</reference>
<dbReference type="InterPro" id="IPR022442">
    <property type="entry name" value="SO_2930-like_dom"/>
</dbReference>
<keyword evidence="3" id="KW-0677">Repeat</keyword>
<evidence type="ECO:0000313" key="8">
    <source>
        <dbReference type="Proteomes" id="UP000032352"/>
    </source>
</evidence>
<dbReference type="SUPFAM" id="SSF51126">
    <property type="entry name" value="Pectin lyase-like"/>
    <property type="match status" value="1"/>
</dbReference>
<dbReference type="GO" id="GO:0020037">
    <property type="term" value="F:heme binding"/>
    <property type="evidence" value="ECO:0007669"/>
    <property type="project" value="InterPro"/>
</dbReference>
<dbReference type="Pfam" id="PF13229">
    <property type="entry name" value="Beta_helix"/>
    <property type="match status" value="1"/>
</dbReference>
<dbReference type="Gene3D" id="2.160.20.10">
    <property type="entry name" value="Single-stranded right-handed beta-helix, Pectin lyase-like"/>
    <property type="match status" value="1"/>
</dbReference>
<dbReference type="Gene3D" id="1.10.760.10">
    <property type="entry name" value="Cytochrome c-like domain"/>
    <property type="match status" value="1"/>
</dbReference>
<reference evidence="7 8" key="1">
    <citation type="journal article" date="2015" name="Genome Announc.">
        <title>Draft Genome Sequences of Marine Isolates of Thalassomonas viridans and Thalassomonas actiniarum.</title>
        <authorList>
            <person name="Olonade I."/>
            <person name="van Zyl L.J."/>
            <person name="Trindade M."/>
        </authorList>
    </citation>
    <scope>NUCLEOTIDE SEQUENCE [LARGE SCALE GENOMIC DNA]</scope>
    <source>
        <strain evidence="7 8">XOM25</strain>
    </source>
</reference>
<name>A0AAE9Z548_9GAMM</name>
<evidence type="ECO:0000256" key="1">
    <source>
        <dbReference type="ARBA" id="ARBA00022617"/>
    </source>
</evidence>
<dbReference type="GO" id="GO:0009055">
    <property type="term" value="F:electron transfer activity"/>
    <property type="evidence" value="ECO:0007669"/>
    <property type="project" value="InterPro"/>
</dbReference>
<dbReference type="NCBIfam" id="TIGR03805">
    <property type="entry name" value="beta_helix_1"/>
    <property type="match status" value="1"/>
</dbReference>
<dbReference type="SUPFAM" id="SSF46626">
    <property type="entry name" value="Cytochrome c"/>
    <property type="match status" value="1"/>
</dbReference>
<accession>A0AAE9Z548</accession>
<dbReference type="InterPro" id="IPR006626">
    <property type="entry name" value="PbH1"/>
</dbReference>
<dbReference type="GO" id="GO:0046872">
    <property type="term" value="F:metal ion binding"/>
    <property type="evidence" value="ECO:0007669"/>
    <property type="project" value="UniProtKB-KW"/>
</dbReference>